<keyword evidence="3" id="KW-0143">Chaperone</keyword>
<feature type="compositionally biased region" description="Basic and acidic residues" evidence="4">
    <location>
        <begin position="68"/>
        <end position="78"/>
    </location>
</feature>
<dbReference type="GO" id="GO:0005743">
    <property type="term" value="C:mitochondrial inner membrane"/>
    <property type="evidence" value="ECO:0007669"/>
    <property type="project" value="UniProtKB-SubCell"/>
</dbReference>
<evidence type="ECO:0000256" key="1">
    <source>
        <dbReference type="ARBA" id="ARBA00007347"/>
    </source>
</evidence>
<dbReference type="AlphaFoldDB" id="A0A9P8WHZ6"/>
<keyword evidence="3" id="KW-0496">Mitochondrion</keyword>
<evidence type="ECO:0000313" key="5">
    <source>
        <dbReference type="EMBL" id="KAH6898342.1"/>
    </source>
</evidence>
<feature type="region of interest" description="Disordered" evidence="4">
    <location>
        <begin position="54"/>
        <end position="78"/>
    </location>
</feature>
<comment type="function">
    <text evidence="3">Required for mitochondrial cytochrome c oxidase (COX) assembly and respiration.</text>
</comment>
<gene>
    <name evidence="5" type="ORF">B0T10DRAFT_555664</name>
</gene>
<dbReference type="InterPro" id="IPR013892">
    <property type="entry name" value="Cyt_c_biogenesis_Cmc1-like"/>
</dbReference>
<accession>A0A9P8WHZ6</accession>
<comment type="caution">
    <text evidence="5">The sequence shown here is derived from an EMBL/GenBank/DDBJ whole genome shotgun (WGS) entry which is preliminary data.</text>
</comment>
<evidence type="ECO:0000256" key="2">
    <source>
        <dbReference type="ARBA" id="ARBA00023157"/>
    </source>
</evidence>
<sequence length="78" mass="8764">MHPHLHTKNALACEDVIAVLEECHARGFMHKAVGSCNDAKEKVNQCLRAERTKTQADNRAIARAKRDKLKESQKELGL</sequence>
<keyword evidence="6" id="KW-1185">Reference proteome</keyword>
<evidence type="ECO:0000256" key="3">
    <source>
        <dbReference type="RuleBase" id="RU364104"/>
    </source>
</evidence>
<dbReference type="Proteomes" id="UP000777438">
    <property type="component" value="Unassembled WGS sequence"/>
</dbReference>
<dbReference type="OrthoDB" id="532630at2759"/>
<protein>
    <recommendedName>
        <fullName evidence="3">COX assembly mitochondrial protein</fullName>
    </recommendedName>
</protein>
<keyword evidence="3" id="KW-0472">Membrane</keyword>
<comment type="similarity">
    <text evidence="1 3">Belongs to the CMC family.</text>
</comment>
<proteinExistence type="inferred from homology"/>
<reference evidence="5 6" key="1">
    <citation type="journal article" date="2021" name="Nat. Commun.">
        <title>Genetic determinants of endophytism in the Arabidopsis root mycobiome.</title>
        <authorList>
            <person name="Mesny F."/>
            <person name="Miyauchi S."/>
            <person name="Thiergart T."/>
            <person name="Pickel B."/>
            <person name="Atanasova L."/>
            <person name="Karlsson M."/>
            <person name="Huettel B."/>
            <person name="Barry K.W."/>
            <person name="Haridas S."/>
            <person name="Chen C."/>
            <person name="Bauer D."/>
            <person name="Andreopoulos W."/>
            <person name="Pangilinan J."/>
            <person name="LaButti K."/>
            <person name="Riley R."/>
            <person name="Lipzen A."/>
            <person name="Clum A."/>
            <person name="Drula E."/>
            <person name="Henrissat B."/>
            <person name="Kohler A."/>
            <person name="Grigoriev I.V."/>
            <person name="Martin F.M."/>
            <person name="Hacquard S."/>
        </authorList>
    </citation>
    <scope>NUCLEOTIDE SEQUENCE [LARGE SCALE GENOMIC DNA]</scope>
    <source>
        <strain evidence="5 6">MPI-CAGE-CH-0241</strain>
    </source>
</reference>
<evidence type="ECO:0000313" key="6">
    <source>
        <dbReference type="Proteomes" id="UP000777438"/>
    </source>
</evidence>
<keyword evidence="2" id="KW-1015">Disulfide bond</keyword>
<name>A0A9P8WHZ6_9HYPO</name>
<comment type="subcellular location">
    <subcellularLocation>
        <location evidence="3">Mitochondrion inner membrane</location>
    </subcellularLocation>
</comment>
<evidence type="ECO:0000256" key="4">
    <source>
        <dbReference type="SAM" id="MobiDB-lite"/>
    </source>
</evidence>
<dbReference type="EMBL" id="JAGPYM010000002">
    <property type="protein sequence ID" value="KAH6898342.1"/>
    <property type="molecule type" value="Genomic_DNA"/>
</dbReference>
<keyword evidence="3" id="KW-0999">Mitochondrion inner membrane</keyword>
<dbReference type="Pfam" id="PF08583">
    <property type="entry name" value="Cmc1"/>
    <property type="match status" value="1"/>
</dbReference>
<organism evidence="5 6">
    <name type="scientific">Thelonectria olida</name>
    <dbReference type="NCBI Taxonomy" id="1576542"/>
    <lineage>
        <taxon>Eukaryota</taxon>
        <taxon>Fungi</taxon>
        <taxon>Dikarya</taxon>
        <taxon>Ascomycota</taxon>
        <taxon>Pezizomycotina</taxon>
        <taxon>Sordariomycetes</taxon>
        <taxon>Hypocreomycetidae</taxon>
        <taxon>Hypocreales</taxon>
        <taxon>Nectriaceae</taxon>
        <taxon>Thelonectria</taxon>
    </lineage>
</organism>